<reference evidence="6 7" key="1">
    <citation type="submission" date="2024-07" db="EMBL/GenBank/DDBJ databases">
        <title>Uliginosibacterium flavum JJ3220;KACC:17644.</title>
        <authorList>
            <person name="Kim M.K."/>
        </authorList>
    </citation>
    <scope>NUCLEOTIDE SEQUENCE [LARGE SCALE GENOMIC DNA]</scope>
    <source>
        <strain evidence="6 7">KACC:17644</strain>
    </source>
</reference>
<dbReference type="PANTHER" id="PTHR43483:SF3">
    <property type="entry name" value="MEMBRANE TRANSPORTER PROTEIN HI_0806-RELATED"/>
    <property type="match status" value="1"/>
</dbReference>
<evidence type="ECO:0000313" key="7">
    <source>
        <dbReference type="Proteomes" id="UP001549691"/>
    </source>
</evidence>
<comment type="subcellular location">
    <subcellularLocation>
        <location evidence="5">Cell membrane</location>
        <topology evidence="5">Multi-pass membrane protein</topology>
    </subcellularLocation>
    <subcellularLocation>
        <location evidence="1">Membrane</location>
        <topology evidence="1">Multi-pass membrane protein</topology>
    </subcellularLocation>
</comment>
<dbReference type="InterPro" id="IPR002781">
    <property type="entry name" value="TM_pro_TauE-like"/>
</dbReference>
<dbReference type="RefSeq" id="WP_354602838.1">
    <property type="nucleotide sequence ID" value="NZ_JBEWZI010000038.1"/>
</dbReference>
<feature type="transmembrane region" description="Helical" evidence="5">
    <location>
        <begin position="6"/>
        <end position="39"/>
    </location>
</feature>
<evidence type="ECO:0000256" key="4">
    <source>
        <dbReference type="ARBA" id="ARBA00023136"/>
    </source>
</evidence>
<keyword evidence="5" id="KW-1003">Cell membrane</keyword>
<accession>A0ABV2TR13</accession>
<keyword evidence="4 5" id="KW-0472">Membrane</keyword>
<comment type="caution">
    <text evidence="6">The sequence shown here is derived from an EMBL/GenBank/DDBJ whole genome shotgun (WGS) entry which is preliminary data.</text>
</comment>
<dbReference type="Pfam" id="PF01925">
    <property type="entry name" value="TauE"/>
    <property type="match status" value="1"/>
</dbReference>
<keyword evidence="3 5" id="KW-1133">Transmembrane helix</keyword>
<evidence type="ECO:0000256" key="5">
    <source>
        <dbReference type="RuleBase" id="RU363041"/>
    </source>
</evidence>
<feature type="transmembrane region" description="Helical" evidence="5">
    <location>
        <begin position="110"/>
        <end position="129"/>
    </location>
</feature>
<feature type="transmembrane region" description="Helical" evidence="5">
    <location>
        <begin position="246"/>
        <end position="267"/>
    </location>
</feature>
<feature type="transmembrane region" description="Helical" evidence="5">
    <location>
        <begin position="149"/>
        <end position="171"/>
    </location>
</feature>
<feature type="transmembrane region" description="Helical" evidence="5">
    <location>
        <begin position="51"/>
        <end position="72"/>
    </location>
</feature>
<dbReference type="EMBL" id="JBEWZI010000038">
    <property type="protein sequence ID" value="MET7016372.1"/>
    <property type="molecule type" value="Genomic_DNA"/>
</dbReference>
<feature type="transmembrane region" description="Helical" evidence="5">
    <location>
        <begin position="215"/>
        <end position="234"/>
    </location>
</feature>
<keyword evidence="2 5" id="KW-0812">Transmembrane</keyword>
<protein>
    <recommendedName>
        <fullName evidence="5">Probable membrane transporter protein</fullName>
    </recommendedName>
</protein>
<proteinExistence type="inferred from homology"/>
<keyword evidence="7" id="KW-1185">Reference proteome</keyword>
<dbReference type="PANTHER" id="PTHR43483">
    <property type="entry name" value="MEMBRANE TRANSPORTER PROTEIN HI_0806-RELATED"/>
    <property type="match status" value="1"/>
</dbReference>
<feature type="transmembrane region" description="Helical" evidence="5">
    <location>
        <begin position="183"/>
        <end position="203"/>
    </location>
</feature>
<feature type="transmembrane region" description="Helical" evidence="5">
    <location>
        <begin position="78"/>
        <end position="98"/>
    </location>
</feature>
<evidence type="ECO:0000313" key="6">
    <source>
        <dbReference type="EMBL" id="MET7016372.1"/>
    </source>
</evidence>
<organism evidence="6 7">
    <name type="scientific">Uliginosibacterium flavum</name>
    <dbReference type="NCBI Taxonomy" id="1396831"/>
    <lineage>
        <taxon>Bacteria</taxon>
        <taxon>Pseudomonadati</taxon>
        <taxon>Pseudomonadota</taxon>
        <taxon>Betaproteobacteria</taxon>
        <taxon>Rhodocyclales</taxon>
        <taxon>Zoogloeaceae</taxon>
        <taxon>Uliginosibacterium</taxon>
    </lineage>
</organism>
<evidence type="ECO:0000256" key="3">
    <source>
        <dbReference type="ARBA" id="ARBA00022989"/>
    </source>
</evidence>
<evidence type="ECO:0000256" key="2">
    <source>
        <dbReference type="ARBA" id="ARBA00022692"/>
    </source>
</evidence>
<comment type="similarity">
    <text evidence="5">Belongs to the 4-toluene sulfonate uptake permease (TSUP) (TC 2.A.102) family.</text>
</comment>
<evidence type="ECO:0000256" key="1">
    <source>
        <dbReference type="ARBA" id="ARBA00004141"/>
    </source>
</evidence>
<name>A0ABV2TR13_9RHOO</name>
<dbReference type="Proteomes" id="UP001549691">
    <property type="component" value="Unassembled WGS sequence"/>
</dbReference>
<sequence>MSPDWWWLAYAVLGLFSGYVAGLLGIGGGVLIVSALTMIFDAQGVSHDHILHLALGTSMATIIFTSIASLRAHHAHGAVIWPVVRDVIPGVIIGTFFGTQIAAHAATRGLALFFGLFILCIAVQMAFSLRPKPGRELPGRLGTTTAGAIIGGISALVAIGGGSLTTSWLSWCNVRIQHAIGTASAMGLPVAIFGTLGYLWNGWNIEGLPGGSLGYVYLPALLCLMFSSMLTAPLGARMTHRMPVTMLKRIFAVLLVILAAKMLWSVWH</sequence>
<gene>
    <name evidence="6" type="ORF">ABXR19_19470</name>
</gene>